<dbReference type="SUPFAM" id="SSF48264">
    <property type="entry name" value="Cytochrome P450"/>
    <property type="match status" value="1"/>
</dbReference>
<evidence type="ECO:0000256" key="1">
    <source>
        <dbReference type="ARBA" id="ARBA00001971"/>
    </source>
</evidence>
<evidence type="ECO:0000256" key="3">
    <source>
        <dbReference type="ARBA" id="ARBA00010617"/>
    </source>
</evidence>
<dbReference type="GO" id="GO:0005506">
    <property type="term" value="F:iron ion binding"/>
    <property type="evidence" value="ECO:0007669"/>
    <property type="project" value="InterPro"/>
</dbReference>
<evidence type="ECO:0000256" key="4">
    <source>
        <dbReference type="ARBA" id="ARBA00022617"/>
    </source>
</evidence>
<dbReference type="InterPro" id="IPR036396">
    <property type="entry name" value="Cyt_P450_sf"/>
</dbReference>
<organism evidence="10 11">
    <name type="scientific">Leucocoprinus leucothites</name>
    <dbReference type="NCBI Taxonomy" id="201217"/>
    <lineage>
        <taxon>Eukaryota</taxon>
        <taxon>Fungi</taxon>
        <taxon>Dikarya</taxon>
        <taxon>Basidiomycota</taxon>
        <taxon>Agaricomycotina</taxon>
        <taxon>Agaricomycetes</taxon>
        <taxon>Agaricomycetidae</taxon>
        <taxon>Agaricales</taxon>
        <taxon>Agaricineae</taxon>
        <taxon>Agaricaceae</taxon>
        <taxon>Leucocoprinus</taxon>
    </lineage>
</organism>
<gene>
    <name evidence="10" type="ORF">D9756_004595</name>
</gene>
<comment type="similarity">
    <text evidence="3">Belongs to the cytochrome P450 family.</text>
</comment>
<evidence type="ECO:0000256" key="2">
    <source>
        <dbReference type="ARBA" id="ARBA00005179"/>
    </source>
</evidence>
<evidence type="ECO:0000313" key="11">
    <source>
        <dbReference type="Proteomes" id="UP000559027"/>
    </source>
</evidence>
<dbReference type="OrthoDB" id="2789670at2759"/>
<dbReference type="PRINTS" id="PR00463">
    <property type="entry name" value="EP450I"/>
</dbReference>
<keyword evidence="6" id="KW-0560">Oxidoreductase</keyword>
<comment type="pathway">
    <text evidence="2">Secondary metabolite biosynthesis.</text>
</comment>
<protein>
    <recommendedName>
        <fullName evidence="12">Cytochrome P450</fullName>
    </recommendedName>
</protein>
<dbReference type="CDD" id="cd11065">
    <property type="entry name" value="CYP64-like"/>
    <property type="match status" value="1"/>
</dbReference>
<dbReference type="GO" id="GO:0020037">
    <property type="term" value="F:heme binding"/>
    <property type="evidence" value="ECO:0007669"/>
    <property type="project" value="InterPro"/>
</dbReference>
<dbReference type="PANTHER" id="PTHR46300">
    <property type="entry name" value="P450, PUTATIVE (EUROFUNG)-RELATED-RELATED"/>
    <property type="match status" value="1"/>
</dbReference>
<keyword evidence="11" id="KW-1185">Reference proteome</keyword>
<evidence type="ECO:0000313" key="10">
    <source>
        <dbReference type="EMBL" id="KAF5360782.1"/>
    </source>
</evidence>
<dbReference type="PANTHER" id="PTHR46300:SF7">
    <property type="entry name" value="P450, PUTATIVE (EUROFUNG)-RELATED"/>
    <property type="match status" value="1"/>
</dbReference>
<dbReference type="Gene3D" id="1.10.630.10">
    <property type="entry name" value="Cytochrome P450"/>
    <property type="match status" value="1"/>
</dbReference>
<dbReference type="AlphaFoldDB" id="A0A8H5G9A9"/>
<name>A0A8H5G9A9_9AGAR</name>
<evidence type="ECO:0000256" key="8">
    <source>
        <dbReference type="ARBA" id="ARBA00023033"/>
    </source>
</evidence>
<evidence type="ECO:0008006" key="12">
    <source>
        <dbReference type="Google" id="ProtNLM"/>
    </source>
</evidence>
<dbReference type="GO" id="GO:0004497">
    <property type="term" value="F:monooxygenase activity"/>
    <property type="evidence" value="ECO:0007669"/>
    <property type="project" value="UniProtKB-KW"/>
</dbReference>
<comment type="caution">
    <text evidence="10">The sequence shown here is derived from an EMBL/GenBank/DDBJ whole genome shotgun (WGS) entry which is preliminary data.</text>
</comment>
<feature type="binding site" description="axial binding residue" evidence="9">
    <location>
        <position position="462"/>
    </location>
    <ligand>
        <name>heme</name>
        <dbReference type="ChEBI" id="CHEBI:30413"/>
    </ligand>
    <ligandPart>
        <name>Fe</name>
        <dbReference type="ChEBI" id="CHEBI:18248"/>
    </ligandPart>
</feature>
<keyword evidence="5 9" id="KW-0479">Metal-binding</keyword>
<proteinExistence type="inferred from homology"/>
<comment type="cofactor">
    <cofactor evidence="1 9">
        <name>heme</name>
        <dbReference type="ChEBI" id="CHEBI:30413"/>
    </cofactor>
</comment>
<reference evidence="10 11" key="1">
    <citation type="journal article" date="2020" name="ISME J.">
        <title>Uncovering the hidden diversity of litter-decomposition mechanisms in mushroom-forming fungi.</title>
        <authorList>
            <person name="Floudas D."/>
            <person name="Bentzer J."/>
            <person name="Ahren D."/>
            <person name="Johansson T."/>
            <person name="Persson P."/>
            <person name="Tunlid A."/>
        </authorList>
    </citation>
    <scope>NUCLEOTIDE SEQUENCE [LARGE SCALE GENOMIC DNA]</scope>
    <source>
        <strain evidence="10 11">CBS 146.42</strain>
    </source>
</reference>
<dbReference type="GO" id="GO:0016705">
    <property type="term" value="F:oxidoreductase activity, acting on paired donors, with incorporation or reduction of molecular oxygen"/>
    <property type="evidence" value="ECO:0007669"/>
    <property type="project" value="InterPro"/>
</dbReference>
<keyword evidence="4 9" id="KW-0349">Heme</keyword>
<evidence type="ECO:0000256" key="5">
    <source>
        <dbReference type="ARBA" id="ARBA00022723"/>
    </source>
</evidence>
<evidence type="ECO:0000256" key="6">
    <source>
        <dbReference type="ARBA" id="ARBA00023002"/>
    </source>
</evidence>
<dbReference type="Pfam" id="PF00067">
    <property type="entry name" value="p450"/>
    <property type="match status" value="1"/>
</dbReference>
<dbReference type="Proteomes" id="UP000559027">
    <property type="component" value="Unassembled WGS sequence"/>
</dbReference>
<dbReference type="EMBL" id="JAACJO010000003">
    <property type="protein sequence ID" value="KAF5360782.1"/>
    <property type="molecule type" value="Genomic_DNA"/>
</dbReference>
<dbReference type="InterPro" id="IPR002401">
    <property type="entry name" value="Cyt_P450_E_grp-I"/>
</dbReference>
<keyword evidence="7 9" id="KW-0408">Iron</keyword>
<keyword evidence="8" id="KW-0503">Monooxygenase</keyword>
<accession>A0A8H5G9A9</accession>
<evidence type="ECO:0000256" key="9">
    <source>
        <dbReference type="PIRSR" id="PIRSR602401-1"/>
    </source>
</evidence>
<sequence>MLDLSTGGILCILATIVIVFYRSREQLSRRGLPLPPGPKPLPLVGNLFDQPQENPWLTYHQWGKEHASDILSFRVLGRPTIILNSVKVISDLLEKRSTIYSDRVRAPMLNELIGWNWNFCFMPYGQRWRERRRVFTRHFSPSALQWLHPVHTQHSRILLRHLLSSPNEFRAHLRQNQTATIMESVYGMEIKDQHDPFYDIAEISMLSLSKAGIIGTFYVDFLPSLSHIPSWFPGAGFQSLAVEWGKYVRALRDDGFMKLREKMKQNTARPCIAKTMLDNVNLEDEKAVEIARDALGIAFGAGADTSLATNLVFFLAMALYPESQHKAQAEIDQVVGRDRLPEFNDRPNLPYVNALCKEVLRWQSVTPLSVFHATSQDDVYDGYFIPKGSVIVANTWAITRDLQAYPEPEKFNPDRFLKDGKIDPNVRDPQAHIFGSGRRSVLNPSKANSTTVLIQFCSARICPGRYFALDSLYSAVTNVLACFTIEPHNHEKLPEPRMTDGVISFPESYNVLIKPRYKEVEALIESAVVDI</sequence>
<dbReference type="InterPro" id="IPR001128">
    <property type="entry name" value="Cyt_P450"/>
</dbReference>
<evidence type="ECO:0000256" key="7">
    <source>
        <dbReference type="ARBA" id="ARBA00023004"/>
    </source>
</evidence>
<dbReference type="InterPro" id="IPR050364">
    <property type="entry name" value="Cytochrome_P450_fung"/>
</dbReference>